<sequence length="166" mass="18274">MQVTNVSSYAGVAALQSKQNTDGTNGADFFLEMEEEADPIAAVMATYDLTNITPAEIDQLVDELKAAGHPFDENLLMLSSRGAGFRSHLAGLAGGDYDPHQRVNLVDLTQDQLAMARRFEDPTESIERFLEFLKVHDKGEALNADAMQQRLMHESMMRQMIGARAG</sequence>
<accession>A0A2S7K7Q7</accession>
<reference evidence="1 2" key="1">
    <citation type="submission" date="2017-12" db="EMBL/GenBank/DDBJ databases">
        <authorList>
            <person name="Hurst M.R.H."/>
        </authorList>
    </citation>
    <scope>NUCLEOTIDE SEQUENCE [LARGE SCALE GENOMIC DNA]</scope>
    <source>
        <strain evidence="1 2">SY-3-19</strain>
    </source>
</reference>
<dbReference type="RefSeq" id="WP_104829742.1">
    <property type="nucleotide sequence ID" value="NZ_PJCH01000005.1"/>
</dbReference>
<evidence type="ECO:0000313" key="2">
    <source>
        <dbReference type="Proteomes" id="UP000239504"/>
    </source>
</evidence>
<dbReference type="EMBL" id="PJCH01000005">
    <property type="protein sequence ID" value="PQA88498.1"/>
    <property type="molecule type" value="Genomic_DNA"/>
</dbReference>
<dbReference type="Proteomes" id="UP000239504">
    <property type="component" value="Unassembled WGS sequence"/>
</dbReference>
<proteinExistence type="predicted"/>
<protein>
    <submittedName>
        <fullName evidence="1">Uncharacterized protein</fullName>
    </submittedName>
</protein>
<dbReference type="AlphaFoldDB" id="A0A2S7K7Q7"/>
<gene>
    <name evidence="1" type="ORF">CW354_09425</name>
</gene>
<comment type="caution">
    <text evidence="1">The sequence shown here is derived from an EMBL/GenBank/DDBJ whole genome shotgun (WGS) entry which is preliminary data.</text>
</comment>
<organism evidence="1 2">
    <name type="scientific">Hyphococcus luteus</name>
    <dbReference type="NCBI Taxonomy" id="2058213"/>
    <lineage>
        <taxon>Bacteria</taxon>
        <taxon>Pseudomonadati</taxon>
        <taxon>Pseudomonadota</taxon>
        <taxon>Alphaproteobacteria</taxon>
        <taxon>Parvularculales</taxon>
        <taxon>Parvularculaceae</taxon>
        <taxon>Hyphococcus</taxon>
    </lineage>
</organism>
<keyword evidence="2" id="KW-1185">Reference proteome</keyword>
<dbReference type="OrthoDB" id="7876911at2"/>
<evidence type="ECO:0000313" key="1">
    <source>
        <dbReference type="EMBL" id="PQA88498.1"/>
    </source>
</evidence>
<name>A0A2S7K7Q7_9PROT</name>